<keyword evidence="5" id="KW-0560">Oxidoreductase</keyword>
<reference evidence="8 9" key="1">
    <citation type="submission" date="2020-04" db="EMBL/GenBank/DDBJ databases">
        <title>Zoogloea sp. G-4-1-14 isolated from soil.</title>
        <authorList>
            <person name="Dahal R.H."/>
        </authorList>
    </citation>
    <scope>NUCLEOTIDE SEQUENCE [LARGE SCALE GENOMIC DNA]</scope>
    <source>
        <strain evidence="8 9">G-4-1-14</strain>
    </source>
</reference>
<name>A0A848GBK9_9RHOO</name>
<feature type="domain" description="Acyl-CoA dehydrogenase/oxidase N-terminal" evidence="7">
    <location>
        <begin position="4"/>
        <end position="96"/>
    </location>
</feature>
<evidence type="ECO:0000259" key="7">
    <source>
        <dbReference type="Pfam" id="PF02771"/>
    </source>
</evidence>
<accession>A0A848GBK9</accession>
<dbReference type="PANTHER" id="PTHR43884:SF20">
    <property type="entry name" value="ACYL-COA DEHYDROGENASE FADE28"/>
    <property type="match status" value="1"/>
</dbReference>
<evidence type="ECO:0000256" key="1">
    <source>
        <dbReference type="ARBA" id="ARBA00001974"/>
    </source>
</evidence>
<evidence type="ECO:0000256" key="3">
    <source>
        <dbReference type="ARBA" id="ARBA00022630"/>
    </source>
</evidence>
<protein>
    <submittedName>
        <fullName evidence="8">Acyl-CoA/acyl-ACP dehydrogenase</fullName>
    </submittedName>
</protein>
<dbReference type="AlphaFoldDB" id="A0A848GBK9"/>
<dbReference type="Pfam" id="PF02771">
    <property type="entry name" value="Acyl-CoA_dh_N"/>
    <property type="match status" value="1"/>
</dbReference>
<feature type="domain" description="Acyl-CoA dehydrogenase/oxidase C-terminal" evidence="6">
    <location>
        <begin position="195"/>
        <end position="305"/>
    </location>
</feature>
<evidence type="ECO:0000313" key="9">
    <source>
        <dbReference type="Proteomes" id="UP000580043"/>
    </source>
</evidence>
<comment type="cofactor">
    <cofactor evidence="1">
        <name>FAD</name>
        <dbReference type="ChEBI" id="CHEBI:57692"/>
    </cofactor>
</comment>
<evidence type="ECO:0000256" key="2">
    <source>
        <dbReference type="ARBA" id="ARBA00009347"/>
    </source>
</evidence>
<dbReference type="SUPFAM" id="SSF56645">
    <property type="entry name" value="Acyl-CoA dehydrogenase NM domain-like"/>
    <property type="match status" value="1"/>
</dbReference>
<organism evidence="8 9">
    <name type="scientific">Zoogloea dura</name>
    <dbReference type="NCBI Taxonomy" id="2728840"/>
    <lineage>
        <taxon>Bacteria</taxon>
        <taxon>Pseudomonadati</taxon>
        <taxon>Pseudomonadota</taxon>
        <taxon>Betaproteobacteria</taxon>
        <taxon>Rhodocyclales</taxon>
        <taxon>Zoogloeaceae</taxon>
        <taxon>Zoogloea</taxon>
    </lineage>
</organism>
<dbReference type="GO" id="GO:0050660">
    <property type="term" value="F:flavin adenine dinucleotide binding"/>
    <property type="evidence" value="ECO:0007669"/>
    <property type="project" value="InterPro"/>
</dbReference>
<keyword evidence="3" id="KW-0285">Flavoprotein</keyword>
<dbReference type="InterPro" id="IPR036250">
    <property type="entry name" value="AcylCo_DH-like_C"/>
</dbReference>
<dbReference type="InterPro" id="IPR013786">
    <property type="entry name" value="AcylCoA_DH/ox_N"/>
</dbReference>
<dbReference type="GO" id="GO:0003995">
    <property type="term" value="F:acyl-CoA dehydrogenase activity"/>
    <property type="evidence" value="ECO:0007669"/>
    <property type="project" value="TreeGrafter"/>
</dbReference>
<keyword evidence="4" id="KW-0274">FAD</keyword>
<evidence type="ECO:0000259" key="6">
    <source>
        <dbReference type="Pfam" id="PF00441"/>
    </source>
</evidence>
<comment type="caution">
    <text evidence="8">The sequence shown here is derived from an EMBL/GenBank/DDBJ whole genome shotgun (WGS) entry which is preliminary data.</text>
</comment>
<evidence type="ECO:0000313" key="8">
    <source>
        <dbReference type="EMBL" id="NML28760.1"/>
    </source>
</evidence>
<dbReference type="Proteomes" id="UP000580043">
    <property type="component" value="Unassembled WGS sequence"/>
</dbReference>
<dbReference type="EMBL" id="JABBGA010000034">
    <property type="protein sequence ID" value="NML28760.1"/>
    <property type="molecule type" value="Genomic_DNA"/>
</dbReference>
<dbReference type="InterPro" id="IPR009075">
    <property type="entry name" value="AcylCo_DH/oxidase_C"/>
</dbReference>
<gene>
    <name evidence="8" type="ORF">HHL15_23685</name>
</gene>
<sequence>MREIFDSTVERLFADLVTPDAVRAADTGHWPAELWAALEESGFGLAAVPEALGGAGASWADLCGVVRLCGRYALPLPLPETLLANWLLGVCGQPAQAGPLSFAARGSLKLAAGKVSGVAVDVPWGRNVPALVAIAAGEVPTLVLLPVEGASACTLRSNTAGEARDEFVYESAVPLLAVPLPAGVPTDVLLLGGAMLRSAQIAGALQGMLEMTITYANERVQFGKAIGSFQAIQHQIAVLSEHTAASVMGAEAAFAESAETLARLPVTAAKVCASEAAGIGASVAHGVHGAIGFTHEHALHLGTRRLWSWRSEFGTLTYWSGELGRALCQGGAAAFWPSLVAGQLETSAGAHA</sequence>
<dbReference type="Pfam" id="PF00441">
    <property type="entry name" value="Acyl-CoA_dh_1"/>
    <property type="match status" value="1"/>
</dbReference>
<dbReference type="SUPFAM" id="SSF47203">
    <property type="entry name" value="Acyl-CoA dehydrogenase C-terminal domain-like"/>
    <property type="match status" value="1"/>
</dbReference>
<dbReference type="Gene3D" id="1.10.540.10">
    <property type="entry name" value="Acyl-CoA dehydrogenase/oxidase, N-terminal domain"/>
    <property type="match status" value="1"/>
</dbReference>
<dbReference type="InterPro" id="IPR009100">
    <property type="entry name" value="AcylCoA_DH/oxidase_NM_dom_sf"/>
</dbReference>
<dbReference type="Gene3D" id="1.20.140.10">
    <property type="entry name" value="Butyryl-CoA Dehydrogenase, subunit A, domain 3"/>
    <property type="match status" value="1"/>
</dbReference>
<comment type="similarity">
    <text evidence="2">Belongs to the acyl-CoA dehydrogenase family.</text>
</comment>
<dbReference type="RefSeq" id="WP_169148280.1">
    <property type="nucleotide sequence ID" value="NZ_JABBGA010000034.1"/>
</dbReference>
<dbReference type="PANTHER" id="PTHR43884">
    <property type="entry name" value="ACYL-COA DEHYDROGENASE"/>
    <property type="match status" value="1"/>
</dbReference>
<proteinExistence type="inferred from homology"/>
<dbReference type="InterPro" id="IPR037069">
    <property type="entry name" value="AcylCoA_DH/ox_N_sf"/>
</dbReference>
<evidence type="ECO:0000256" key="5">
    <source>
        <dbReference type="ARBA" id="ARBA00023002"/>
    </source>
</evidence>
<keyword evidence="9" id="KW-1185">Reference proteome</keyword>
<evidence type="ECO:0000256" key="4">
    <source>
        <dbReference type="ARBA" id="ARBA00022827"/>
    </source>
</evidence>